<dbReference type="FunFam" id="1.20.1050.90:FF:000002">
    <property type="entry name" value="DNA replication and repair protein RecF"/>
    <property type="match status" value="1"/>
</dbReference>
<keyword evidence="11 12" id="KW-0742">SOS response</keyword>
<dbReference type="InterPro" id="IPR001238">
    <property type="entry name" value="DNA-binding_RecF"/>
</dbReference>
<dbReference type="GO" id="GO:0006302">
    <property type="term" value="P:double-strand break repair"/>
    <property type="evidence" value="ECO:0007669"/>
    <property type="project" value="TreeGrafter"/>
</dbReference>
<feature type="binding site" evidence="12">
    <location>
        <begin position="30"/>
        <end position="37"/>
    </location>
    <ligand>
        <name>ATP</name>
        <dbReference type="ChEBI" id="CHEBI:30616"/>
    </ligand>
</feature>
<dbReference type="NCBIfam" id="TIGR00611">
    <property type="entry name" value="recf"/>
    <property type="match status" value="1"/>
</dbReference>
<evidence type="ECO:0000256" key="1">
    <source>
        <dbReference type="ARBA" id="ARBA00004496"/>
    </source>
</evidence>
<dbReference type="Proteomes" id="UP000075683">
    <property type="component" value="Unassembled WGS sequence"/>
</dbReference>
<comment type="caution">
    <text evidence="15">The sequence shown here is derived from an EMBL/GenBank/DDBJ whole genome shotgun (WGS) entry which is preliminary data.</text>
</comment>
<dbReference type="EMBL" id="LQYT01000094">
    <property type="protein sequence ID" value="KYD12218.1"/>
    <property type="molecule type" value="Genomic_DNA"/>
</dbReference>
<evidence type="ECO:0000256" key="10">
    <source>
        <dbReference type="ARBA" id="ARBA00023204"/>
    </source>
</evidence>
<evidence type="ECO:0000256" key="13">
    <source>
        <dbReference type="RuleBase" id="RU000578"/>
    </source>
</evidence>
<dbReference type="PROSITE" id="PS00618">
    <property type="entry name" value="RECF_2"/>
    <property type="match status" value="1"/>
</dbReference>
<dbReference type="STRING" id="301148.B4135_3132"/>
<keyword evidence="9 12" id="KW-0238">DNA-binding</keyword>
<keyword evidence="6 12" id="KW-0547">Nucleotide-binding</keyword>
<name>A0A150LIR5_9BACI</name>
<keyword evidence="10 12" id="KW-0234">DNA repair</keyword>
<comment type="similarity">
    <text evidence="2 12 13">Belongs to the RecF family.</text>
</comment>
<proteinExistence type="inferred from homology"/>
<reference evidence="15 16" key="1">
    <citation type="submission" date="2016-01" db="EMBL/GenBank/DDBJ databases">
        <title>Draft Genome Sequences of Seven Thermophilic Sporeformers Isolated from Foods.</title>
        <authorList>
            <person name="Berendsen E.M."/>
            <person name="Wells-Bennik M.H."/>
            <person name="Krawcyk A.O."/>
            <person name="De Jong A."/>
            <person name="Holsappel S."/>
            <person name="Eijlander R.T."/>
            <person name="Kuipers O.P."/>
        </authorList>
    </citation>
    <scope>NUCLEOTIDE SEQUENCE [LARGE SCALE GENOMIC DNA]</scope>
    <source>
        <strain evidence="15 16">B4135</strain>
    </source>
</reference>
<evidence type="ECO:0000259" key="14">
    <source>
        <dbReference type="Pfam" id="PF02463"/>
    </source>
</evidence>
<evidence type="ECO:0000256" key="9">
    <source>
        <dbReference type="ARBA" id="ARBA00023125"/>
    </source>
</evidence>
<evidence type="ECO:0000256" key="2">
    <source>
        <dbReference type="ARBA" id="ARBA00008016"/>
    </source>
</evidence>
<dbReference type="InterPro" id="IPR003395">
    <property type="entry name" value="RecF/RecN/SMC_N"/>
</dbReference>
<dbReference type="OrthoDB" id="9803889at2"/>
<comment type="function">
    <text evidence="12 13">The RecF protein is involved in DNA metabolism; it is required for DNA replication and normal SOS inducibility. RecF binds preferentially to single-stranded, linear DNA. It also seems to bind ATP.</text>
</comment>
<evidence type="ECO:0000313" key="16">
    <source>
        <dbReference type="Proteomes" id="UP000075683"/>
    </source>
</evidence>
<protein>
    <recommendedName>
        <fullName evidence="3 12">DNA replication and repair protein RecF</fullName>
    </recommendedName>
</protein>
<dbReference type="Pfam" id="PF02463">
    <property type="entry name" value="SMC_N"/>
    <property type="match status" value="1"/>
</dbReference>
<gene>
    <name evidence="12" type="primary">recF</name>
    <name evidence="15" type="ORF">B4135_3132</name>
</gene>
<keyword evidence="4 12" id="KW-0963">Cytoplasm</keyword>
<comment type="subcellular location">
    <subcellularLocation>
        <location evidence="1 12 13">Cytoplasm</location>
    </subcellularLocation>
</comment>
<dbReference type="GO" id="GO:0000731">
    <property type="term" value="P:DNA synthesis involved in DNA repair"/>
    <property type="evidence" value="ECO:0007669"/>
    <property type="project" value="TreeGrafter"/>
</dbReference>
<dbReference type="RefSeq" id="WP_061569595.1">
    <property type="nucleotide sequence ID" value="NZ_LQYT01000094.1"/>
</dbReference>
<dbReference type="GO" id="GO:0005737">
    <property type="term" value="C:cytoplasm"/>
    <property type="evidence" value="ECO:0007669"/>
    <property type="project" value="UniProtKB-SubCell"/>
</dbReference>
<keyword evidence="5 12" id="KW-0235">DNA replication</keyword>
<dbReference type="PANTHER" id="PTHR32182">
    <property type="entry name" value="DNA REPLICATION AND REPAIR PROTEIN RECF"/>
    <property type="match status" value="1"/>
</dbReference>
<dbReference type="GO" id="GO:0005524">
    <property type="term" value="F:ATP binding"/>
    <property type="evidence" value="ECO:0007669"/>
    <property type="project" value="UniProtKB-UniRule"/>
</dbReference>
<dbReference type="Gene3D" id="1.20.1050.90">
    <property type="entry name" value="RecF/RecN/SMC, N-terminal domain"/>
    <property type="match status" value="1"/>
</dbReference>
<dbReference type="InterPro" id="IPR018078">
    <property type="entry name" value="DNA-binding_RecF_CS"/>
</dbReference>
<dbReference type="GO" id="GO:0009432">
    <property type="term" value="P:SOS response"/>
    <property type="evidence" value="ECO:0007669"/>
    <property type="project" value="UniProtKB-UniRule"/>
</dbReference>
<keyword evidence="8 12" id="KW-0067">ATP-binding</keyword>
<dbReference type="InterPro" id="IPR027417">
    <property type="entry name" value="P-loop_NTPase"/>
</dbReference>
<evidence type="ECO:0000256" key="4">
    <source>
        <dbReference type="ARBA" id="ARBA00022490"/>
    </source>
</evidence>
<dbReference type="HAMAP" id="MF_00365">
    <property type="entry name" value="RecF"/>
    <property type="match status" value="1"/>
</dbReference>
<dbReference type="InterPro" id="IPR042174">
    <property type="entry name" value="RecF_2"/>
</dbReference>
<sequence>MHIQEIQLKNFRNYDQLSMPLADGIHVIIGENAQGKTNFLEAIYVLAMAKSHRTANDKELIQWEKDYAKIEGRVYKQHSRLPLEIIISKKGKIAKCNHLEQRRLSQYVGNMNVVLFAPEDLNIVKGSPLVRRRFLDMEIGQISPVYLYEISQYQKILRQRNQYLKMLQGKRQADGHLLEIYTEQLIQLAAKVVRRRFEFLQSLEKWATDIHSSITSGKERLTIRYCSSADVSEEDDLTTMINKYQEKFEKGKNKEIERGSTLYGPHRDDLIFCVNGREVQTYGSQGQQRTAALSLKLAEIDLIRSEIGEYPVLLLDDVLSELDDFRKSLLLTTISGKVQTFITATGIDGIDHQALKDAYFFIVSNGKIARE</sequence>
<evidence type="ECO:0000313" key="15">
    <source>
        <dbReference type="EMBL" id="KYD12218.1"/>
    </source>
</evidence>
<evidence type="ECO:0000256" key="7">
    <source>
        <dbReference type="ARBA" id="ARBA00022763"/>
    </source>
</evidence>
<dbReference type="SUPFAM" id="SSF52540">
    <property type="entry name" value="P-loop containing nucleoside triphosphate hydrolases"/>
    <property type="match status" value="1"/>
</dbReference>
<dbReference type="AlphaFoldDB" id="A0A150LIR5"/>
<keyword evidence="7 12" id="KW-0227">DNA damage</keyword>
<dbReference type="PANTHER" id="PTHR32182:SF0">
    <property type="entry name" value="DNA REPLICATION AND REPAIR PROTEIN RECF"/>
    <property type="match status" value="1"/>
</dbReference>
<feature type="domain" description="RecF/RecN/SMC N-terminal" evidence="14">
    <location>
        <begin position="3"/>
        <end position="344"/>
    </location>
</feature>
<evidence type="ECO:0000256" key="3">
    <source>
        <dbReference type="ARBA" id="ARBA00020170"/>
    </source>
</evidence>
<organism evidence="15 16">
    <name type="scientific">Caldibacillus debilis</name>
    <dbReference type="NCBI Taxonomy" id="301148"/>
    <lineage>
        <taxon>Bacteria</taxon>
        <taxon>Bacillati</taxon>
        <taxon>Bacillota</taxon>
        <taxon>Bacilli</taxon>
        <taxon>Bacillales</taxon>
        <taxon>Bacillaceae</taxon>
        <taxon>Caldibacillus</taxon>
    </lineage>
</organism>
<evidence type="ECO:0000256" key="12">
    <source>
        <dbReference type="HAMAP-Rule" id="MF_00365"/>
    </source>
</evidence>
<evidence type="ECO:0000256" key="6">
    <source>
        <dbReference type="ARBA" id="ARBA00022741"/>
    </source>
</evidence>
<evidence type="ECO:0000256" key="11">
    <source>
        <dbReference type="ARBA" id="ARBA00023236"/>
    </source>
</evidence>
<dbReference type="PATRIC" id="fig|301148.3.peg.965"/>
<dbReference type="Gene3D" id="3.40.50.300">
    <property type="entry name" value="P-loop containing nucleotide triphosphate hydrolases"/>
    <property type="match status" value="1"/>
</dbReference>
<dbReference type="PROSITE" id="PS00617">
    <property type="entry name" value="RECF_1"/>
    <property type="match status" value="1"/>
</dbReference>
<evidence type="ECO:0000256" key="8">
    <source>
        <dbReference type="ARBA" id="ARBA00022840"/>
    </source>
</evidence>
<accession>A0A150LIR5</accession>
<dbReference type="GO" id="GO:0003697">
    <property type="term" value="F:single-stranded DNA binding"/>
    <property type="evidence" value="ECO:0007669"/>
    <property type="project" value="UniProtKB-UniRule"/>
</dbReference>
<dbReference type="CDD" id="cd03242">
    <property type="entry name" value="ABC_RecF"/>
    <property type="match status" value="1"/>
</dbReference>
<dbReference type="GO" id="GO:0006260">
    <property type="term" value="P:DNA replication"/>
    <property type="evidence" value="ECO:0007669"/>
    <property type="project" value="UniProtKB-UniRule"/>
</dbReference>
<evidence type="ECO:0000256" key="5">
    <source>
        <dbReference type="ARBA" id="ARBA00022705"/>
    </source>
</evidence>